<name>A0ABN2UQ01_9MICO</name>
<keyword evidence="1" id="KW-1133">Transmembrane helix</keyword>
<evidence type="ECO:0000313" key="3">
    <source>
        <dbReference type="Proteomes" id="UP001501285"/>
    </source>
</evidence>
<reference evidence="2 3" key="1">
    <citation type="journal article" date="2019" name="Int. J. Syst. Evol. Microbiol.">
        <title>The Global Catalogue of Microorganisms (GCM) 10K type strain sequencing project: providing services to taxonomists for standard genome sequencing and annotation.</title>
        <authorList>
            <consortium name="The Broad Institute Genomics Platform"/>
            <consortium name="The Broad Institute Genome Sequencing Center for Infectious Disease"/>
            <person name="Wu L."/>
            <person name="Ma J."/>
        </authorList>
    </citation>
    <scope>NUCLEOTIDE SEQUENCE [LARGE SCALE GENOMIC DNA]</scope>
    <source>
        <strain evidence="2 3">JCM 14283</strain>
    </source>
</reference>
<proteinExistence type="predicted"/>
<keyword evidence="3" id="KW-1185">Reference proteome</keyword>
<sequence length="68" mass="7157">MKAGPLLLSAFALALGTYQLVRRKAIAARADLVTRGAMSKTIAMRMSWAIGSLLLVLGLAGLVWTAAK</sequence>
<keyword evidence="1" id="KW-0812">Transmembrane</keyword>
<dbReference type="RefSeq" id="WP_343994095.1">
    <property type="nucleotide sequence ID" value="NZ_BAAANB010000021.1"/>
</dbReference>
<dbReference type="Proteomes" id="UP001501285">
    <property type="component" value="Unassembled WGS sequence"/>
</dbReference>
<evidence type="ECO:0000313" key="2">
    <source>
        <dbReference type="EMBL" id="GAA2040707.1"/>
    </source>
</evidence>
<protein>
    <submittedName>
        <fullName evidence="2">Uncharacterized protein</fullName>
    </submittedName>
</protein>
<gene>
    <name evidence="2" type="ORF">GCM10009740_37080</name>
</gene>
<keyword evidence="1" id="KW-0472">Membrane</keyword>
<comment type="caution">
    <text evidence="2">The sequence shown here is derived from an EMBL/GenBank/DDBJ whole genome shotgun (WGS) entry which is preliminary data.</text>
</comment>
<organism evidence="2 3">
    <name type="scientific">Terrabacter terrae</name>
    <dbReference type="NCBI Taxonomy" id="318434"/>
    <lineage>
        <taxon>Bacteria</taxon>
        <taxon>Bacillati</taxon>
        <taxon>Actinomycetota</taxon>
        <taxon>Actinomycetes</taxon>
        <taxon>Micrococcales</taxon>
        <taxon>Intrasporangiaceae</taxon>
        <taxon>Terrabacter</taxon>
    </lineage>
</organism>
<evidence type="ECO:0000256" key="1">
    <source>
        <dbReference type="SAM" id="Phobius"/>
    </source>
</evidence>
<accession>A0ABN2UQ01</accession>
<dbReference type="EMBL" id="BAAANB010000021">
    <property type="protein sequence ID" value="GAA2040707.1"/>
    <property type="molecule type" value="Genomic_DNA"/>
</dbReference>
<feature type="transmembrane region" description="Helical" evidence="1">
    <location>
        <begin position="47"/>
        <end position="67"/>
    </location>
</feature>